<dbReference type="Proteomes" id="UP000009038">
    <property type="component" value="Unassembled WGS sequence"/>
</dbReference>
<organism evidence="2 3">
    <name type="scientific">Aspergillus niger (strain ATCC 1015 / CBS 113.46 / FGSC A1144 / LSHB Ac4 / NCTC 3858a / NRRL 328 / USDA 3528.7)</name>
    <dbReference type="NCBI Taxonomy" id="380704"/>
    <lineage>
        <taxon>Eukaryota</taxon>
        <taxon>Fungi</taxon>
        <taxon>Dikarya</taxon>
        <taxon>Ascomycota</taxon>
        <taxon>Pezizomycotina</taxon>
        <taxon>Eurotiomycetes</taxon>
        <taxon>Eurotiomycetidae</taxon>
        <taxon>Eurotiales</taxon>
        <taxon>Aspergillaceae</taxon>
        <taxon>Aspergillus</taxon>
        <taxon>Aspergillus subgen. Circumdati</taxon>
    </lineage>
</organism>
<sequence>MKPDMVIQGWPRISYFYAQAIEGVKTLVPNSSFPLIAGTSDKNGLAGRMAEAHVANITETTEDFDIEDDFDDLQNDDDDNDDGSEKSSVLVDCHREWERENACSRDICSAASEGLTRLL</sequence>
<dbReference type="VEuPathDB" id="FungiDB:ASPNIDRAFT2_43825"/>
<gene>
    <name evidence="2" type="ORF">ASPNIDRAFT_43825</name>
</gene>
<dbReference type="HOGENOM" id="CLU_2060985_0_0_1"/>
<evidence type="ECO:0000313" key="2">
    <source>
        <dbReference type="EMBL" id="EHA25761.1"/>
    </source>
</evidence>
<dbReference type="EMBL" id="ACJE01000005">
    <property type="protein sequence ID" value="EHA25761.1"/>
    <property type="molecule type" value="Genomic_DNA"/>
</dbReference>
<evidence type="ECO:0000256" key="1">
    <source>
        <dbReference type="SAM" id="MobiDB-lite"/>
    </source>
</evidence>
<proteinExistence type="predicted"/>
<feature type="region of interest" description="Disordered" evidence="1">
    <location>
        <begin position="68"/>
        <end position="88"/>
    </location>
</feature>
<evidence type="ECO:0000313" key="3">
    <source>
        <dbReference type="Proteomes" id="UP000009038"/>
    </source>
</evidence>
<name>G3XUD3_ASPNA</name>
<reference evidence="2 3" key="1">
    <citation type="journal article" date="2011" name="Genome Res.">
        <title>Comparative genomics of citric-acid-producing Aspergillus niger ATCC 1015 versus enzyme-producing CBS 513.88.</title>
        <authorList>
            <person name="Andersen M.R."/>
            <person name="Salazar M.P."/>
            <person name="Schaap P.J."/>
            <person name="van de Vondervoort P.J."/>
            <person name="Culley D."/>
            <person name="Thykaer J."/>
            <person name="Frisvad J.C."/>
            <person name="Nielsen K.F."/>
            <person name="Albang R."/>
            <person name="Albermann K."/>
            <person name="Berka R.M."/>
            <person name="Braus G.H."/>
            <person name="Braus-Stromeyer S.A."/>
            <person name="Corrochano L.M."/>
            <person name="Dai Z."/>
            <person name="van Dijck P.W."/>
            <person name="Hofmann G."/>
            <person name="Lasure L.L."/>
            <person name="Magnuson J.K."/>
            <person name="Menke H."/>
            <person name="Meijer M."/>
            <person name="Meijer S.L."/>
            <person name="Nielsen J.B."/>
            <person name="Nielsen M.L."/>
            <person name="van Ooyen A.J."/>
            <person name="Pel H.J."/>
            <person name="Poulsen L."/>
            <person name="Samson R.A."/>
            <person name="Stam H."/>
            <person name="Tsang A."/>
            <person name="van den Brink J.M."/>
            <person name="Atkins A."/>
            <person name="Aerts A."/>
            <person name="Shapiro H."/>
            <person name="Pangilinan J."/>
            <person name="Salamov A."/>
            <person name="Lou Y."/>
            <person name="Lindquist E."/>
            <person name="Lucas S."/>
            <person name="Grimwood J."/>
            <person name="Grigoriev I.V."/>
            <person name="Kubicek C.P."/>
            <person name="Martinez D."/>
            <person name="van Peij N.N."/>
            <person name="Roubos J.A."/>
            <person name="Nielsen J."/>
            <person name="Baker S.E."/>
        </authorList>
    </citation>
    <scope>NUCLEOTIDE SEQUENCE [LARGE SCALE GENOMIC DNA]</scope>
    <source>
        <strain evidence="3">ATCC 1015 / CBS 113.46 / FGSC A1144 / LSHB Ac4 / NCTC 3858a / NRRL 328 / USDA 3528.7</strain>
    </source>
</reference>
<comment type="caution">
    <text evidence="2">The sequence shown here is derived from an EMBL/GenBank/DDBJ whole genome shotgun (WGS) entry which is preliminary data.</text>
</comment>
<dbReference type="AlphaFoldDB" id="G3XUD3"/>
<protein>
    <submittedName>
        <fullName evidence="2">Uncharacterized protein</fullName>
    </submittedName>
</protein>
<feature type="compositionally biased region" description="Acidic residues" evidence="1">
    <location>
        <begin position="68"/>
        <end position="82"/>
    </location>
</feature>
<accession>G3XUD3</accession>